<reference evidence="1 2" key="1">
    <citation type="submission" date="2021-05" db="EMBL/GenBank/DDBJ databases">
        <title>Diversity, taxonomy and evolution of archaeal viruses of the class Caudoviricetes.</title>
        <authorList>
            <person name="Liu Y."/>
            <person name="Demina T.A."/>
            <person name="Roux S."/>
            <person name="Aiewsakun P."/>
            <person name="Kazlauskas D."/>
            <person name="Simmonds P."/>
            <person name="Prangishvili D."/>
            <person name="Oksanen H.M."/>
            <person name="Krupovic M."/>
        </authorList>
    </citation>
    <scope>NUCLEOTIDE SEQUENCE [LARGE SCALE GENOMIC DNA]</scope>
    <source>
        <strain evidence="1">HSTV-4/6</strain>
    </source>
</reference>
<accession>A0AAE8XU62</accession>
<dbReference type="Proteomes" id="UP000827392">
    <property type="component" value="Segment"/>
</dbReference>
<evidence type="ECO:0000313" key="2">
    <source>
        <dbReference type="Proteomes" id="UP000827392"/>
    </source>
</evidence>
<organism evidence="1 2">
    <name type="scientific">Halorubrum sodomense tailed virus 4</name>
    <dbReference type="NCBI Taxonomy" id="2878013"/>
    <lineage>
        <taxon>Viruses</taxon>
        <taxon>Duplodnaviria</taxon>
        <taxon>Heunggongvirae</taxon>
        <taxon>Uroviricota</taxon>
        <taxon>Caudoviricetes</taxon>
        <taxon>Thumleimavirales</taxon>
        <taxon>Hafunaviridae</taxon>
        <taxon>Haloferacalesvirus</taxon>
        <taxon>Haloferacalesvirus samutsakhonense</taxon>
        <taxon>Haloferacalesvirus HSTV4</taxon>
    </lineage>
</organism>
<name>A0AAE8XU62_9CAUD</name>
<proteinExistence type="predicted"/>
<dbReference type="GO" id="GO:0004519">
    <property type="term" value="F:endonuclease activity"/>
    <property type="evidence" value="ECO:0007669"/>
    <property type="project" value="UniProtKB-KW"/>
</dbReference>
<protein>
    <submittedName>
        <fullName evidence="1">LAGLIDADG endonuclease</fullName>
    </submittedName>
</protein>
<dbReference type="InterPro" id="IPR027434">
    <property type="entry name" value="Homing_endonucl"/>
</dbReference>
<dbReference type="SUPFAM" id="SSF55608">
    <property type="entry name" value="Homing endonucleases"/>
    <property type="match status" value="1"/>
</dbReference>
<dbReference type="Gene3D" id="3.10.28.10">
    <property type="entry name" value="Homing endonucleases"/>
    <property type="match status" value="1"/>
</dbReference>
<keyword evidence="1" id="KW-0255">Endonuclease</keyword>
<evidence type="ECO:0000313" key="1">
    <source>
        <dbReference type="EMBL" id="UBF20285.1"/>
    </source>
</evidence>
<keyword evidence="2" id="KW-1185">Reference proteome</keyword>
<keyword evidence="1" id="KW-0540">Nuclease</keyword>
<sequence length="161" mass="19171">MKEQDVAYLAGVVDSIGQFRVKIKEDDDYKLGYEMSPRVKMSRNDPETAVFGMFEEYCHDEGVRYNYNDTGTTMEFYLTEPDNIHRFLEPFFPYIVQKHEVVGIFVDEILPAYAQGEHQSKQGFYEIVKAMNRMYRKDPSIHKWKYETTTFSNKWRDEIET</sequence>
<keyword evidence="1" id="KW-0378">Hydrolase</keyword>
<gene>
    <name evidence="1" type="ORF">HSTV-4_gp78</name>
</gene>
<dbReference type="EMBL" id="MZ334501">
    <property type="protein sequence ID" value="UBF20285.1"/>
    <property type="molecule type" value="Genomic_DNA"/>
</dbReference>